<dbReference type="OrthoDB" id="3473569at2"/>
<evidence type="ECO:0000313" key="3">
    <source>
        <dbReference type="Proteomes" id="UP000192366"/>
    </source>
</evidence>
<dbReference type="RefSeq" id="WP_083055762.1">
    <property type="nucleotide sequence ID" value="NZ_JACKVM010000009.1"/>
</dbReference>
<comment type="caution">
    <text evidence="2">The sequence shown here is derived from an EMBL/GenBank/DDBJ whole genome shotgun (WGS) entry which is preliminary data.</text>
</comment>
<dbReference type="AlphaFoldDB" id="A0A1W9Z1T7"/>
<comment type="similarity">
    <text evidence="1">Belongs to the enoyl-CoA hydratase/isomerase family.</text>
</comment>
<accession>A0A1W9Z1T7</accession>
<dbReference type="InterPro" id="IPR051053">
    <property type="entry name" value="ECH/Chromodomain_protein"/>
</dbReference>
<dbReference type="PANTHER" id="PTHR43684:SF4">
    <property type="entry name" value="ENOYL-COA HYDRATASE_ISOMERASE FAMILY PROTEIN (AFU_ORTHOLOGUE AFUA_1G01890)"/>
    <property type="match status" value="1"/>
</dbReference>
<dbReference type="Pfam" id="PF00378">
    <property type="entry name" value="ECH_1"/>
    <property type="match status" value="1"/>
</dbReference>
<dbReference type="PANTHER" id="PTHR43684">
    <property type="match status" value="1"/>
</dbReference>
<dbReference type="Gene3D" id="1.10.12.10">
    <property type="entry name" value="Lyase 2-enoyl-coa Hydratase, Chain A, domain 2"/>
    <property type="match status" value="1"/>
</dbReference>
<dbReference type="InterPro" id="IPR029045">
    <property type="entry name" value="ClpP/crotonase-like_dom_sf"/>
</dbReference>
<sequence>MTAFETLKFTRAGSIVNIVLDRPDAANGMNAAMTHDLAVAASLCDTSDAKVVTVTGAGRFFCAGGDLKAMAAAEDPGAFVKGIANDLHRAMSTFARMDAVLITAVNGVAAGAGFSLGVSGDLVLAAESASFTMAYTKAGLSPDGGASYVLPRLIGLRRTQDLMITNRVVKAAEALDWGLVTSVVPDADLPAALTALAEQVAAGARGSNSAVKQLLVSSYANGYEAQLEHEARHIAANASSADGREGVAAFLGKRSPAFGGAEQKA</sequence>
<dbReference type="EMBL" id="MVHJ01000003">
    <property type="protein sequence ID" value="ORA06255.1"/>
    <property type="molecule type" value="Genomic_DNA"/>
</dbReference>
<reference evidence="2 3" key="1">
    <citation type="submission" date="2017-02" db="EMBL/GenBank/DDBJ databases">
        <title>The new phylogeny of genus Mycobacterium.</title>
        <authorList>
            <person name="Tortoli E."/>
            <person name="Trovato A."/>
            <person name="Cirillo D.M."/>
        </authorList>
    </citation>
    <scope>NUCLEOTIDE SEQUENCE [LARGE SCALE GENOMIC DNA]</scope>
    <source>
        <strain evidence="2 3">DSM 45578</strain>
    </source>
</reference>
<dbReference type="GO" id="GO:0003824">
    <property type="term" value="F:catalytic activity"/>
    <property type="evidence" value="ECO:0007669"/>
    <property type="project" value="UniProtKB-ARBA"/>
</dbReference>
<dbReference type="CDD" id="cd06558">
    <property type="entry name" value="crotonase-like"/>
    <property type="match status" value="1"/>
</dbReference>
<evidence type="ECO:0000313" key="2">
    <source>
        <dbReference type="EMBL" id="ORA06255.1"/>
    </source>
</evidence>
<dbReference type="Gene3D" id="3.90.226.10">
    <property type="entry name" value="2-enoyl-CoA Hydratase, Chain A, domain 1"/>
    <property type="match status" value="1"/>
</dbReference>
<gene>
    <name evidence="2" type="ORF">BST17_04615</name>
</gene>
<protein>
    <submittedName>
        <fullName evidence="2">Enoyl-CoA hydratase</fullName>
    </submittedName>
</protein>
<dbReference type="Proteomes" id="UP000192366">
    <property type="component" value="Unassembled WGS sequence"/>
</dbReference>
<organism evidence="2 3">
    <name type="scientific">Mycolicibacterium bacteremicum</name>
    <name type="common">Mycobacterium bacteremicum</name>
    <dbReference type="NCBI Taxonomy" id="564198"/>
    <lineage>
        <taxon>Bacteria</taxon>
        <taxon>Bacillati</taxon>
        <taxon>Actinomycetota</taxon>
        <taxon>Actinomycetes</taxon>
        <taxon>Mycobacteriales</taxon>
        <taxon>Mycobacteriaceae</taxon>
        <taxon>Mycolicibacterium</taxon>
    </lineage>
</organism>
<dbReference type="SUPFAM" id="SSF52096">
    <property type="entry name" value="ClpP/crotonase"/>
    <property type="match status" value="1"/>
</dbReference>
<dbReference type="STRING" id="564198.BST17_04615"/>
<dbReference type="InterPro" id="IPR014748">
    <property type="entry name" value="Enoyl-CoA_hydra_C"/>
</dbReference>
<dbReference type="InterPro" id="IPR001753">
    <property type="entry name" value="Enoyl-CoA_hydra/iso"/>
</dbReference>
<name>A0A1W9Z1T7_MYCBA</name>
<evidence type="ECO:0000256" key="1">
    <source>
        <dbReference type="ARBA" id="ARBA00005254"/>
    </source>
</evidence>
<keyword evidence="3" id="KW-1185">Reference proteome</keyword>
<proteinExistence type="inferred from homology"/>